<name>A0ABN9KP28_9NEOB</name>
<sequence length="206" mass="22860">MNALFVLPEGRRKGLAASRSTIARWIRSAIQEAYRVKGMVSKNMILDQAFKYITELKRQNDELLLNGGNNEQASEIKKLRRELSEIQKENARYIELLKSNDICLYDDPTLSWKGNSRNSKASLIASADQTPKLPLCLNGNQLGTSNQGTTVHGITFNVGHNLQKQTANVVPVQRTCNLVTPITISGVYPLGQNMAAKFNISSNHCS</sequence>
<dbReference type="PANTHER" id="PTHR46970:SF1">
    <property type="entry name" value="BASIC HELIX-LOOP-HELIX DOMAIN-CONTAINING PROTEIN USF3"/>
    <property type="match status" value="1"/>
</dbReference>
<dbReference type="EMBL" id="CAUEEQ010000807">
    <property type="protein sequence ID" value="CAJ0918008.1"/>
    <property type="molecule type" value="Genomic_DNA"/>
</dbReference>
<dbReference type="PANTHER" id="PTHR46970">
    <property type="entry name" value="BASIC HELIX-LOOP-HELIX DOMAIN-CONTAINING PROTEIN USF3"/>
    <property type="match status" value="1"/>
</dbReference>
<evidence type="ECO:0000313" key="2">
    <source>
        <dbReference type="EMBL" id="CAJ0918008.1"/>
    </source>
</evidence>
<feature type="coiled-coil region" evidence="1">
    <location>
        <begin position="69"/>
        <end position="96"/>
    </location>
</feature>
<dbReference type="InterPro" id="IPR036638">
    <property type="entry name" value="HLH_DNA-bd_sf"/>
</dbReference>
<keyword evidence="1" id="KW-0175">Coiled coil</keyword>
<dbReference type="InterPro" id="IPR053252">
    <property type="entry name" value="EMT_regulator"/>
</dbReference>
<gene>
    <name evidence="2" type="ORF">RIMI_LOCUS659640</name>
</gene>
<dbReference type="Proteomes" id="UP001176940">
    <property type="component" value="Unassembled WGS sequence"/>
</dbReference>
<organism evidence="2 3">
    <name type="scientific">Ranitomeya imitator</name>
    <name type="common">mimic poison frog</name>
    <dbReference type="NCBI Taxonomy" id="111125"/>
    <lineage>
        <taxon>Eukaryota</taxon>
        <taxon>Metazoa</taxon>
        <taxon>Chordata</taxon>
        <taxon>Craniata</taxon>
        <taxon>Vertebrata</taxon>
        <taxon>Euteleostomi</taxon>
        <taxon>Amphibia</taxon>
        <taxon>Batrachia</taxon>
        <taxon>Anura</taxon>
        <taxon>Neobatrachia</taxon>
        <taxon>Hyloidea</taxon>
        <taxon>Dendrobatidae</taxon>
        <taxon>Dendrobatinae</taxon>
        <taxon>Ranitomeya</taxon>
    </lineage>
</organism>
<proteinExistence type="predicted"/>
<reference evidence="2" key="1">
    <citation type="submission" date="2023-07" db="EMBL/GenBank/DDBJ databases">
        <authorList>
            <person name="Stuckert A."/>
        </authorList>
    </citation>
    <scope>NUCLEOTIDE SEQUENCE</scope>
</reference>
<evidence type="ECO:0000313" key="3">
    <source>
        <dbReference type="Proteomes" id="UP001176940"/>
    </source>
</evidence>
<dbReference type="Gene3D" id="4.10.280.10">
    <property type="entry name" value="Helix-loop-helix DNA-binding domain"/>
    <property type="match status" value="1"/>
</dbReference>
<evidence type="ECO:0000256" key="1">
    <source>
        <dbReference type="SAM" id="Coils"/>
    </source>
</evidence>
<protein>
    <submittedName>
        <fullName evidence="2">Uncharacterized protein</fullName>
    </submittedName>
</protein>
<comment type="caution">
    <text evidence="2">The sequence shown here is derived from an EMBL/GenBank/DDBJ whole genome shotgun (WGS) entry which is preliminary data.</text>
</comment>
<accession>A0ABN9KP28</accession>
<keyword evidence="3" id="KW-1185">Reference proteome</keyword>